<evidence type="ECO:0000259" key="1">
    <source>
        <dbReference type="Pfam" id="PF04187"/>
    </source>
</evidence>
<dbReference type="Pfam" id="PF04187">
    <property type="entry name" value="Cofac_haem_bdg"/>
    <property type="match status" value="1"/>
</dbReference>
<dbReference type="InterPro" id="IPR036034">
    <property type="entry name" value="PDZ_sf"/>
</dbReference>
<dbReference type="EMBL" id="FWZU01000004">
    <property type="protein sequence ID" value="SMF25433.1"/>
    <property type="molecule type" value="Genomic_DNA"/>
</dbReference>
<proteinExistence type="predicted"/>
<dbReference type="InterPro" id="IPR001478">
    <property type="entry name" value="PDZ"/>
</dbReference>
<feature type="domain" description="Haem-binding uptake Tiki superfamily ChaN" evidence="1">
    <location>
        <begin position="61"/>
        <end position="268"/>
    </location>
</feature>
<dbReference type="InterPro" id="IPR007314">
    <property type="entry name" value="Cofac_haem-bd_dom"/>
</dbReference>
<organism evidence="3 4">
    <name type="scientific">Desulfovibrio gilichinskyi</name>
    <dbReference type="NCBI Taxonomy" id="1519643"/>
    <lineage>
        <taxon>Bacteria</taxon>
        <taxon>Pseudomonadati</taxon>
        <taxon>Thermodesulfobacteriota</taxon>
        <taxon>Desulfovibrionia</taxon>
        <taxon>Desulfovibrionales</taxon>
        <taxon>Desulfovibrionaceae</taxon>
        <taxon>Desulfovibrio</taxon>
    </lineage>
</organism>
<dbReference type="Gene3D" id="2.30.42.10">
    <property type="match status" value="1"/>
</dbReference>
<protein>
    <submittedName>
        <fullName evidence="3">Uncharacterized iron-regulated protein</fullName>
    </submittedName>
</protein>
<name>A0A1X7E238_9BACT</name>
<keyword evidence="4" id="KW-1185">Reference proteome</keyword>
<dbReference type="STRING" id="1519643.SAMN06295933_2474"/>
<sequence length="391" mass="43788">MFQYIVDIRAGGLRALCALFFILMISGCSKQIHSDMAVSFLPCSGEFISSAGDKLSLADVVHNASRADYVLIGEGHTSLCDHDVQFKLIQGLTENHRKVAIGFEMVSSDKQGVLNRFNLGQLSLDDLPEKLDWKNEWRYDFNFFRPVFELAKERELTVAALNFPFRLMKEVHTKGLEGLSAADRALLPQNVIMPPKEQEEGLKEVLSMHPNRDPSDSEQVQRFLLIQSLWDTTMAERAVSLRHSAGTPVVVLAGAGHVEQGWGIAHRLKKLDPEAKIFMFMPWRGDDFYPAEADSFFYCPPSYESRLGMTVEMRQGKAVIVAVKRDQKAFKIGIRPGDVLAEAQGIPVHSLSALHMAGSKAHKENKPLVFKMNRRGNTFNIDLGLLVSTKK</sequence>
<reference evidence="4" key="1">
    <citation type="submission" date="2017-04" db="EMBL/GenBank/DDBJ databases">
        <authorList>
            <person name="Varghese N."/>
            <person name="Submissions S."/>
        </authorList>
    </citation>
    <scope>NUCLEOTIDE SEQUENCE [LARGE SCALE GENOMIC DNA]</scope>
    <source>
        <strain evidence="4">K3S</strain>
    </source>
</reference>
<dbReference type="SUPFAM" id="SSF50156">
    <property type="entry name" value="PDZ domain-like"/>
    <property type="match status" value="1"/>
</dbReference>
<evidence type="ECO:0000313" key="3">
    <source>
        <dbReference type="EMBL" id="SMF25433.1"/>
    </source>
</evidence>
<dbReference type="CDD" id="cd14727">
    <property type="entry name" value="ChanN-like"/>
    <property type="match status" value="1"/>
</dbReference>
<accession>A0A1X7E238</accession>
<dbReference type="Pfam" id="PF13180">
    <property type="entry name" value="PDZ_2"/>
    <property type="match status" value="1"/>
</dbReference>
<evidence type="ECO:0000313" key="4">
    <source>
        <dbReference type="Proteomes" id="UP000192906"/>
    </source>
</evidence>
<dbReference type="AlphaFoldDB" id="A0A1X7E238"/>
<dbReference type="SUPFAM" id="SSF159501">
    <property type="entry name" value="EreA/ChaN-like"/>
    <property type="match status" value="1"/>
</dbReference>
<feature type="domain" description="PDZ" evidence="2">
    <location>
        <begin position="306"/>
        <end position="383"/>
    </location>
</feature>
<dbReference type="Gene3D" id="3.40.50.11550">
    <property type="match status" value="1"/>
</dbReference>
<gene>
    <name evidence="3" type="ORF">SAMN06295933_2474</name>
</gene>
<evidence type="ECO:0000259" key="2">
    <source>
        <dbReference type="Pfam" id="PF13180"/>
    </source>
</evidence>
<dbReference type="RefSeq" id="WP_085102648.1">
    <property type="nucleotide sequence ID" value="NZ_FWZU01000004.1"/>
</dbReference>
<dbReference type="Proteomes" id="UP000192906">
    <property type="component" value="Unassembled WGS sequence"/>
</dbReference>
<dbReference type="OrthoDB" id="9795827at2"/>